<evidence type="ECO:0000313" key="5">
    <source>
        <dbReference type="EMBL" id="NME66809.1"/>
    </source>
</evidence>
<feature type="region of interest" description="Disordered" evidence="3">
    <location>
        <begin position="536"/>
        <end position="556"/>
    </location>
</feature>
<feature type="domain" description="N-sulphoglucosamine sulphohydrolase C-terminal" evidence="4">
    <location>
        <begin position="381"/>
        <end position="535"/>
    </location>
</feature>
<dbReference type="Pfam" id="PF16347">
    <property type="entry name" value="SGSH_C"/>
    <property type="match status" value="1"/>
</dbReference>
<sequence length="556" mass="64514">MHRLLQLLLITTAISVCSCNSPKKKVTKKRPNIIFMMADDHTPQAISGYDGVLGSTPNIDKLMEEGMRFNHCYVTNAICGPSRAVALTGKLSHINGVTDNGKDFDSTQLTYPKVLKANGYQTAVVGKWHLGSTPEGFDYYSVLPGQGHYYSPEFIEKEGNVIYEGEYVTDVITRKAMEWIGQREEDKPFALIYQFKAPHRNWMPAERFLNLYEDTVFPEPKTLFDNYEGRGTAAKEQEMRIGEHMWDAWDFKLASREELEAFGAKNKPSKKDYNAKQSDIAGANKRDQDLAKFYAVWNRMNDAQKDAWHKTYDKRLKEFKELKLEGKALISWKYQNYIRDYLRTVNAVDENIGKMMKYLEEIGELDNTIIVYTSDQGFHLGENGYFDKRFMYESSYKMPLVIRYPKMIEKGSQTDALSMNLDFAPTILDLCGVNVPNEMQGESLLPVLSNKGKIPTDWRTATYYHYYEYPSWHSVKRHYGIRTKDYKLIHFYNDVDEWELYDLKNDPNEMQNVAQNPEYSAILAELVTTLNNVQSQYQDEDPMEKEKEYFTGVNHH</sequence>
<gene>
    <name evidence="5" type="ORF">HHU12_02420</name>
</gene>
<dbReference type="CDD" id="cd16031">
    <property type="entry name" value="G6S_like"/>
    <property type="match status" value="1"/>
</dbReference>
<dbReference type="PROSITE" id="PS51257">
    <property type="entry name" value="PROKAR_LIPOPROTEIN"/>
    <property type="match status" value="1"/>
</dbReference>
<evidence type="ECO:0000256" key="3">
    <source>
        <dbReference type="SAM" id="MobiDB-lite"/>
    </source>
</evidence>
<dbReference type="RefSeq" id="WP_169654647.1">
    <property type="nucleotide sequence ID" value="NZ_JABANE010000004.1"/>
</dbReference>
<dbReference type="InterPro" id="IPR032506">
    <property type="entry name" value="SGSH_C"/>
</dbReference>
<accession>A0A7X9P197</accession>
<dbReference type="SUPFAM" id="SSF53649">
    <property type="entry name" value="Alkaline phosphatase-like"/>
    <property type="match status" value="1"/>
</dbReference>
<dbReference type="EMBL" id="JABANE010000004">
    <property type="protein sequence ID" value="NME66809.1"/>
    <property type="molecule type" value="Genomic_DNA"/>
</dbReference>
<dbReference type="InterPro" id="IPR017850">
    <property type="entry name" value="Alkaline_phosphatase_core_sf"/>
</dbReference>
<dbReference type="Proteomes" id="UP000576082">
    <property type="component" value="Unassembled WGS sequence"/>
</dbReference>
<evidence type="ECO:0000256" key="1">
    <source>
        <dbReference type="ARBA" id="ARBA00008779"/>
    </source>
</evidence>
<keyword evidence="6" id="KW-1185">Reference proteome</keyword>
<dbReference type="GO" id="GO:0016787">
    <property type="term" value="F:hydrolase activity"/>
    <property type="evidence" value="ECO:0007669"/>
    <property type="project" value="UniProtKB-KW"/>
</dbReference>
<reference evidence="5 6" key="1">
    <citation type="submission" date="2020-04" db="EMBL/GenBank/DDBJ databases">
        <title>Flammeovirga sp. SR4, a novel species isolated from seawater.</title>
        <authorList>
            <person name="Wang X."/>
        </authorList>
    </citation>
    <scope>NUCLEOTIDE SEQUENCE [LARGE SCALE GENOMIC DNA]</scope>
    <source>
        <strain evidence="5 6">ATCC 23126</strain>
    </source>
</reference>
<comment type="caution">
    <text evidence="5">The sequence shown here is derived from an EMBL/GenBank/DDBJ whole genome shotgun (WGS) entry which is preliminary data.</text>
</comment>
<dbReference type="AlphaFoldDB" id="A0A7X9P197"/>
<proteinExistence type="inferred from homology"/>
<dbReference type="Gene3D" id="3.40.720.10">
    <property type="entry name" value="Alkaline Phosphatase, subunit A"/>
    <property type="match status" value="2"/>
</dbReference>
<dbReference type="PANTHER" id="PTHR43108">
    <property type="entry name" value="N-ACETYLGLUCOSAMINE-6-SULFATASE FAMILY MEMBER"/>
    <property type="match status" value="1"/>
</dbReference>
<evidence type="ECO:0000259" key="4">
    <source>
        <dbReference type="Pfam" id="PF16347"/>
    </source>
</evidence>
<dbReference type="PROSITE" id="PS00149">
    <property type="entry name" value="SULFATASE_2"/>
    <property type="match status" value="1"/>
</dbReference>
<comment type="similarity">
    <text evidence="1">Belongs to the sulfatase family.</text>
</comment>
<keyword evidence="2" id="KW-0378">Hydrolase</keyword>
<evidence type="ECO:0000313" key="6">
    <source>
        <dbReference type="Proteomes" id="UP000576082"/>
    </source>
</evidence>
<name>A0A7X9P197_9BACT</name>
<protein>
    <submittedName>
        <fullName evidence="5">Sulfatase</fullName>
    </submittedName>
</protein>
<dbReference type="InterPro" id="IPR024607">
    <property type="entry name" value="Sulfatase_CS"/>
</dbReference>
<organism evidence="5 6">
    <name type="scientific">Flammeovirga aprica JL-4</name>
    <dbReference type="NCBI Taxonomy" id="694437"/>
    <lineage>
        <taxon>Bacteria</taxon>
        <taxon>Pseudomonadati</taxon>
        <taxon>Bacteroidota</taxon>
        <taxon>Cytophagia</taxon>
        <taxon>Cytophagales</taxon>
        <taxon>Flammeovirgaceae</taxon>
        <taxon>Flammeovirga</taxon>
    </lineage>
</organism>
<evidence type="ECO:0000256" key="2">
    <source>
        <dbReference type="ARBA" id="ARBA00022801"/>
    </source>
</evidence>
<dbReference type="PANTHER" id="PTHR43108:SF6">
    <property type="entry name" value="N-SULPHOGLUCOSAMINE SULPHOHYDROLASE"/>
    <property type="match status" value="1"/>
</dbReference>